<comment type="caution">
    <text evidence="8">The sequence shown here is derived from an EMBL/GenBank/DDBJ whole genome shotgun (WGS) entry which is preliminary data.</text>
</comment>
<dbReference type="GO" id="GO:0046933">
    <property type="term" value="F:proton-transporting ATP synthase activity, rotational mechanism"/>
    <property type="evidence" value="ECO:0007669"/>
    <property type="project" value="UniProtKB-UniRule"/>
</dbReference>
<evidence type="ECO:0000256" key="4">
    <source>
        <dbReference type="ARBA" id="ARBA00023065"/>
    </source>
</evidence>
<evidence type="ECO:0000256" key="6">
    <source>
        <dbReference type="ARBA" id="ARBA00023310"/>
    </source>
</evidence>
<keyword evidence="5 7" id="KW-0472">Membrane</keyword>
<dbReference type="PANTHER" id="PTHR11910">
    <property type="entry name" value="ATP SYNTHASE DELTA CHAIN"/>
    <property type="match status" value="1"/>
</dbReference>
<accession>A0A4V2UPX8</accession>
<dbReference type="InterPro" id="IPR000711">
    <property type="entry name" value="ATPase_OSCP/dsu"/>
</dbReference>
<dbReference type="AlphaFoldDB" id="A0A4V2UPX8"/>
<dbReference type="PRINTS" id="PR00125">
    <property type="entry name" value="ATPASEDELTA"/>
</dbReference>
<protein>
    <recommendedName>
        <fullName evidence="7">ATP synthase subunit delta</fullName>
    </recommendedName>
    <alternativeName>
        <fullName evidence="7">ATP synthase F(1) sector subunit delta</fullName>
    </alternativeName>
    <alternativeName>
        <fullName evidence="7">F-type ATPase subunit delta</fullName>
        <shortName evidence="7">F-ATPase subunit delta</shortName>
    </alternativeName>
</protein>
<reference evidence="8 9" key="1">
    <citation type="submission" date="2019-03" db="EMBL/GenBank/DDBJ databases">
        <title>Genomic Encyclopedia of Type Strains, Phase IV (KMG-IV): sequencing the most valuable type-strain genomes for metagenomic binning, comparative biology and taxonomic classification.</title>
        <authorList>
            <person name="Goeker M."/>
        </authorList>
    </citation>
    <scope>NUCLEOTIDE SEQUENCE [LARGE SCALE GENOMIC DNA]</scope>
    <source>
        <strain evidence="8 9">DSM 103426</strain>
    </source>
</reference>
<keyword evidence="6 7" id="KW-0066">ATP synthesis</keyword>
<dbReference type="SUPFAM" id="SSF47928">
    <property type="entry name" value="N-terminal domain of the delta subunit of the F1F0-ATP synthase"/>
    <property type="match status" value="1"/>
</dbReference>
<gene>
    <name evidence="7" type="primary">atpH</name>
    <name evidence="8" type="ORF">EDD74_11543</name>
</gene>
<evidence type="ECO:0000313" key="8">
    <source>
        <dbReference type="EMBL" id="TCS67720.1"/>
    </source>
</evidence>
<keyword evidence="7" id="KW-0139">CF(1)</keyword>
<dbReference type="EMBL" id="SLZV01000015">
    <property type="protein sequence ID" value="TCS67720.1"/>
    <property type="molecule type" value="Genomic_DNA"/>
</dbReference>
<evidence type="ECO:0000256" key="7">
    <source>
        <dbReference type="HAMAP-Rule" id="MF_01416"/>
    </source>
</evidence>
<dbReference type="GeneID" id="97505918"/>
<dbReference type="NCBIfam" id="TIGR01145">
    <property type="entry name" value="ATP_synt_delta"/>
    <property type="match status" value="1"/>
</dbReference>
<dbReference type="RefSeq" id="WP_008976917.1">
    <property type="nucleotide sequence ID" value="NZ_AP031411.1"/>
</dbReference>
<dbReference type="Gene3D" id="1.10.520.20">
    <property type="entry name" value="N-terminal domain of the delta subunit of the F1F0-ATP synthase"/>
    <property type="match status" value="1"/>
</dbReference>
<dbReference type="Pfam" id="PF00213">
    <property type="entry name" value="OSCP"/>
    <property type="match status" value="1"/>
</dbReference>
<proteinExistence type="inferred from homology"/>
<sequence length="182" mass="20906">MAKLVSKTYGDALFAVAVEENKMDLFFTEVQDVLEVLRTNEELSRLMNHPKIIKEDKVKIIEETFGGHVSREIIGLMTLLITKGHYPDTVSVFEYFIGLVKEEKKIGIANVTTAFALSDKQKSDIEKRLLETTQYETFEMNYDVDESLIGGMVIRIKDRVVDSSIKTKLYELSKQLRKIQIH</sequence>
<dbReference type="HAMAP" id="MF_01416">
    <property type="entry name" value="ATP_synth_delta_bact"/>
    <property type="match status" value="1"/>
</dbReference>
<comment type="function">
    <text evidence="7">F(1)F(0) ATP synthase produces ATP from ADP in the presence of a proton or sodium gradient. F-type ATPases consist of two structural domains, F(1) containing the extramembraneous catalytic core and F(0) containing the membrane proton channel, linked together by a central stalk and a peripheral stalk. During catalysis, ATP synthesis in the catalytic domain of F(1) is coupled via a rotary mechanism of the central stalk subunits to proton translocation.</text>
</comment>
<keyword evidence="4 7" id="KW-0406">Ion transport</keyword>
<dbReference type="GO" id="GO:0045259">
    <property type="term" value="C:proton-transporting ATP synthase complex"/>
    <property type="evidence" value="ECO:0007669"/>
    <property type="project" value="UniProtKB-KW"/>
</dbReference>
<dbReference type="GO" id="GO:0005886">
    <property type="term" value="C:plasma membrane"/>
    <property type="evidence" value="ECO:0007669"/>
    <property type="project" value="UniProtKB-SubCell"/>
</dbReference>
<keyword evidence="3 7" id="KW-0375">Hydrogen ion transport</keyword>
<organism evidence="8 9">
    <name type="scientific">Faecalimonas umbilicata</name>
    <dbReference type="NCBI Taxonomy" id="1912855"/>
    <lineage>
        <taxon>Bacteria</taxon>
        <taxon>Bacillati</taxon>
        <taxon>Bacillota</taxon>
        <taxon>Clostridia</taxon>
        <taxon>Lachnospirales</taxon>
        <taxon>Lachnospiraceae</taxon>
        <taxon>Faecalimonas</taxon>
    </lineage>
</organism>
<comment type="subcellular location">
    <subcellularLocation>
        <location evidence="7">Cell membrane</location>
        <topology evidence="7">Peripheral membrane protein</topology>
    </subcellularLocation>
    <subcellularLocation>
        <location evidence="1">Membrane</location>
    </subcellularLocation>
</comment>
<keyword evidence="2 7" id="KW-0813">Transport</keyword>
<comment type="function">
    <text evidence="7">This protein is part of the stalk that links CF(0) to CF(1). It either transmits conformational changes from CF(0) to CF(1) or is implicated in proton conduction.</text>
</comment>
<evidence type="ECO:0000313" key="9">
    <source>
        <dbReference type="Proteomes" id="UP000294613"/>
    </source>
</evidence>
<comment type="similarity">
    <text evidence="7">Belongs to the ATPase delta chain family.</text>
</comment>
<evidence type="ECO:0000256" key="5">
    <source>
        <dbReference type="ARBA" id="ARBA00023136"/>
    </source>
</evidence>
<evidence type="ECO:0000256" key="2">
    <source>
        <dbReference type="ARBA" id="ARBA00022448"/>
    </source>
</evidence>
<dbReference type="InterPro" id="IPR026015">
    <property type="entry name" value="ATP_synth_OSCP/delta_N_sf"/>
</dbReference>
<keyword evidence="7" id="KW-1003">Cell membrane</keyword>
<evidence type="ECO:0000256" key="3">
    <source>
        <dbReference type="ARBA" id="ARBA00022781"/>
    </source>
</evidence>
<name>A0A4V2UPX8_9FIRM</name>
<dbReference type="Proteomes" id="UP000294613">
    <property type="component" value="Unassembled WGS sequence"/>
</dbReference>
<evidence type="ECO:0000256" key="1">
    <source>
        <dbReference type="ARBA" id="ARBA00004370"/>
    </source>
</evidence>